<dbReference type="STRING" id="529505.SAMN05421761_11376"/>
<evidence type="ECO:0000313" key="2">
    <source>
        <dbReference type="Proteomes" id="UP000186026"/>
    </source>
</evidence>
<evidence type="ECO:0000313" key="1">
    <source>
        <dbReference type="EMBL" id="SIT04813.1"/>
    </source>
</evidence>
<protein>
    <submittedName>
        <fullName evidence="1">Antitoxin of type II TA system, VapB</fullName>
    </submittedName>
</protein>
<dbReference type="AlphaFoldDB" id="A0A1N7P2K4"/>
<reference evidence="2" key="1">
    <citation type="submission" date="2017-01" db="EMBL/GenBank/DDBJ databases">
        <authorList>
            <person name="Varghese N."/>
            <person name="Submissions S."/>
        </authorList>
    </citation>
    <scope>NUCLEOTIDE SEQUENCE [LARGE SCALE GENOMIC DNA]</scope>
    <source>
        <strain evidence="2">DSM 46698</strain>
    </source>
</reference>
<proteinExistence type="predicted"/>
<dbReference type="EMBL" id="FTOP01000013">
    <property type="protein sequence ID" value="SIT04813.1"/>
    <property type="molecule type" value="Genomic_DNA"/>
</dbReference>
<dbReference type="RefSeq" id="WP_076502386.1">
    <property type="nucleotide sequence ID" value="NZ_FTOP01000013.1"/>
</dbReference>
<sequence>MKVTAIISKELIEEAMELSKADTITETLKVALVSYIRSQKVKQIGAAIVSEPFEFKYSAQELRDLNRR</sequence>
<dbReference type="Pfam" id="PF09957">
    <property type="entry name" value="VapB_antitoxin"/>
    <property type="match status" value="1"/>
</dbReference>
<organism evidence="1 2">
    <name type="scientific">Belliella pelovolcani</name>
    <dbReference type="NCBI Taxonomy" id="529505"/>
    <lineage>
        <taxon>Bacteria</taxon>
        <taxon>Pseudomonadati</taxon>
        <taxon>Bacteroidota</taxon>
        <taxon>Cytophagia</taxon>
        <taxon>Cytophagales</taxon>
        <taxon>Cyclobacteriaceae</taxon>
        <taxon>Belliella</taxon>
    </lineage>
</organism>
<name>A0A1N7P2K4_9BACT</name>
<dbReference type="InterPro" id="IPR019239">
    <property type="entry name" value="VapB_antitoxin"/>
</dbReference>
<accession>A0A1N7P2K4</accession>
<dbReference type="Proteomes" id="UP000186026">
    <property type="component" value="Unassembled WGS sequence"/>
</dbReference>
<gene>
    <name evidence="1" type="ORF">SAMN05421761_11376</name>
</gene>
<keyword evidence="2" id="KW-1185">Reference proteome</keyword>
<dbReference type="OrthoDB" id="826796at2"/>